<feature type="region of interest" description="Disordered" evidence="1">
    <location>
        <begin position="43"/>
        <end position="123"/>
    </location>
</feature>
<sequence length="123" mass="13405">MILRHQARQHQDIAMTTTRFPFAIALPILLSLSACGDDLESRNAATGMQEGEAQAQGTMRIERQRTQPKQQPATAFSDEPGESRETSETVIDATPDDLVQDTQGFDTAPMDDTSGIDPMPAQS</sequence>
<dbReference type="Proteomes" id="UP000059113">
    <property type="component" value="Chromosome"/>
</dbReference>
<evidence type="ECO:0000313" key="3">
    <source>
        <dbReference type="Proteomes" id="UP000059113"/>
    </source>
</evidence>
<dbReference type="AlphaFoldDB" id="A0A0H4VIU8"/>
<evidence type="ECO:0000256" key="1">
    <source>
        <dbReference type="SAM" id="MobiDB-lite"/>
    </source>
</evidence>
<organism evidence="2 3">
    <name type="scientific">Aurantiacibacter atlanticus</name>
    <dbReference type="NCBI Taxonomy" id="1648404"/>
    <lineage>
        <taxon>Bacteria</taxon>
        <taxon>Pseudomonadati</taxon>
        <taxon>Pseudomonadota</taxon>
        <taxon>Alphaproteobacteria</taxon>
        <taxon>Sphingomonadales</taxon>
        <taxon>Erythrobacteraceae</taxon>
        <taxon>Aurantiacibacter</taxon>
    </lineage>
</organism>
<name>A0A0H4VIU8_9SPHN</name>
<dbReference type="PROSITE" id="PS51257">
    <property type="entry name" value="PROKAR_LIPOPROTEIN"/>
    <property type="match status" value="1"/>
</dbReference>
<dbReference type="KEGG" id="ery:CP97_13190"/>
<evidence type="ECO:0000313" key="2">
    <source>
        <dbReference type="EMBL" id="AKQ42786.2"/>
    </source>
</evidence>
<proteinExistence type="predicted"/>
<accession>A0A0H4VIU8</accession>
<dbReference type="STRING" id="1648404.CP97_13190"/>
<dbReference type="EMBL" id="CP011310">
    <property type="protein sequence ID" value="AKQ42786.2"/>
    <property type="molecule type" value="Genomic_DNA"/>
</dbReference>
<protein>
    <submittedName>
        <fullName evidence="2">Uncharacterized protein</fullName>
    </submittedName>
</protein>
<reference evidence="3" key="2">
    <citation type="submission" date="2015-04" db="EMBL/GenBank/DDBJ databases">
        <title>The complete genome sequence of Erythrobacter sp. s21-N3.</title>
        <authorList>
            <person name="Zhuang L."/>
            <person name="Liu Y."/>
            <person name="Shao Z."/>
        </authorList>
    </citation>
    <scope>NUCLEOTIDE SEQUENCE [LARGE SCALE GENOMIC DNA]</scope>
    <source>
        <strain evidence="3">s21-N3</strain>
    </source>
</reference>
<reference evidence="2 3" key="1">
    <citation type="journal article" date="2015" name="Int. J. Syst. Evol. Microbiol.">
        <title>Erythrobacter atlanticus sp. nov., a bacterium from ocean sediment able to degrade polycyclic aromatic hydrocarbons.</title>
        <authorList>
            <person name="Zhuang L."/>
            <person name="Liu Y."/>
            <person name="Wang L."/>
            <person name="Wang W."/>
            <person name="Shao Z."/>
        </authorList>
    </citation>
    <scope>NUCLEOTIDE SEQUENCE [LARGE SCALE GENOMIC DNA]</scope>
    <source>
        <strain evidence="3">s21-N3</strain>
    </source>
</reference>
<keyword evidence="3" id="KW-1185">Reference proteome</keyword>
<gene>
    <name evidence="2" type="ORF">CP97_13190</name>
</gene>